<evidence type="ECO:0000313" key="3">
    <source>
        <dbReference type="Proteomes" id="UP000620064"/>
    </source>
</evidence>
<gene>
    <name evidence="2" type="ORF">GCM10010992_00650</name>
</gene>
<keyword evidence="3" id="KW-1185">Reference proteome</keyword>
<dbReference type="EMBL" id="BMLV01000001">
    <property type="protein sequence ID" value="GGP01133.1"/>
    <property type="molecule type" value="Genomic_DNA"/>
</dbReference>
<accession>A0ABQ2NFI7</accession>
<name>A0ABQ2NFI7_9FLAO</name>
<sequence length="188" mass="22368">MKKNAPLIGFLVAFGVMLIAFAIYFFFLAKKNEYLVDNPTSKTFYFKVNNGEEKIITSGQYIKVDLNRGKKNEIKVFDENKKLLFDSAFTVKEYRGLINITNSDYYIHRQFYGYVPNKDSLLVSSSFELDGEKLPGHVIHHKKLYIEDFYYNLDEDYDKVIKNIDKIESRTKIYRKEDFKNFYKENYQ</sequence>
<proteinExistence type="predicted"/>
<comment type="caution">
    <text evidence="2">The sequence shown here is derived from an EMBL/GenBank/DDBJ whole genome shotgun (WGS) entry which is preliminary data.</text>
</comment>
<feature type="transmembrane region" description="Helical" evidence="1">
    <location>
        <begin position="7"/>
        <end position="29"/>
    </location>
</feature>
<dbReference type="Proteomes" id="UP000620064">
    <property type="component" value="Unassembled WGS sequence"/>
</dbReference>
<evidence type="ECO:0000313" key="2">
    <source>
        <dbReference type="EMBL" id="GGP01133.1"/>
    </source>
</evidence>
<keyword evidence="1" id="KW-0812">Transmembrane</keyword>
<keyword evidence="1" id="KW-0472">Membrane</keyword>
<keyword evidence="1" id="KW-1133">Transmembrane helix</keyword>
<evidence type="ECO:0000256" key="1">
    <source>
        <dbReference type="SAM" id="Phobius"/>
    </source>
</evidence>
<organism evidence="2 3">
    <name type="scientific">Cloacibacterium rupense</name>
    <dbReference type="NCBI Taxonomy" id="517423"/>
    <lineage>
        <taxon>Bacteria</taxon>
        <taxon>Pseudomonadati</taxon>
        <taxon>Bacteroidota</taxon>
        <taxon>Flavobacteriia</taxon>
        <taxon>Flavobacteriales</taxon>
        <taxon>Weeksellaceae</taxon>
    </lineage>
</organism>
<protein>
    <submittedName>
        <fullName evidence="2">Uncharacterized protein</fullName>
    </submittedName>
</protein>
<reference evidence="3" key="1">
    <citation type="journal article" date="2019" name="Int. J. Syst. Evol. Microbiol.">
        <title>The Global Catalogue of Microorganisms (GCM) 10K type strain sequencing project: providing services to taxonomists for standard genome sequencing and annotation.</title>
        <authorList>
            <consortium name="The Broad Institute Genomics Platform"/>
            <consortium name="The Broad Institute Genome Sequencing Center for Infectious Disease"/>
            <person name="Wu L."/>
            <person name="Ma J."/>
        </authorList>
    </citation>
    <scope>NUCLEOTIDE SEQUENCE [LARGE SCALE GENOMIC DNA]</scope>
    <source>
        <strain evidence="3">CGMCC 1.7656</strain>
    </source>
</reference>
<dbReference type="RefSeq" id="WP_188616087.1">
    <property type="nucleotide sequence ID" value="NZ_BMLV01000001.1"/>
</dbReference>